<protein>
    <recommendedName>
        <fullName evidence="4">Secreted protein</fullName>
    </recommendedName>
</protein>
<gene>
    <name evidence="2" type="ORF">BDZ83DRAFT_158800</name>
</gene>
<evidence type="ECO:0008006" key="4">
    <source>
        <dbReference type="Google" id="ProtNLM"/>
    </source>
</evidence>
<proteinExistence type="predicted"/>
<organism evidence="2 3">
    <name type="scientific">Glomerella acutata</name>
    <name type="common">Colletotrichum acutatum</name>
    <dbReference type="NCBI Taxonomy" id="27357"/>
    <lineage>
        <taxon>Eukaryota</taxon>
        <taxon>Fungi</taxon>
        <taxon>Dikarya</taxon>
        <taxon>Ascomycota</taxon>
        <taxon>Pezizomycotina</taxon>
        <taxon>Sordariomycetes</taxon>
        <taxon>Hypocreomycetidae</taxon>
        <taxon>Glomerellales</taxon>
        <taxon>Glomerellaceae</taxon>
        <taxon>Colletotrichum</taxon>
        <taxon>Colletotrichum acutatum species complex</taxon>
    </lineage>
</organism>
<reference evidence="2" key="1">
    <citation type="submission" date="2021-12" db="EMBL/GenBank/DDBJ databases">
        <title>Comparative genomics, transcriptomics and evolutionary studies reveal genomic signatures of adaptation to plant cell wall in hemibiotrophic fungi.</title>
        <authorList>
            <consortium name="DOE Joint Genome Institute"/>
            <person name="Baroncelli R."/>
            <person name="Diaz J.F."/>
            <person name="Benocci T."/>
            <person name="Peng M."/>
            <person name="Battaglia E."/>
            <person name="Haridas S."/>
            <person name="Andreopoulos W."/>
            <person name="Labutti K."/>
            <person name="Pangilinan J."/>
            <person name="Floch G.L."/>
            <person name="Makela M.R."/>
            <person name="Henrissat B."/>
            <person name="Grigoriev I.V."/>
            <person name="Crouch J.A."/>
            <person name="De Vries R.P."/>
            <person name="Sukno S.A."/>
            <person name="Thon M.R."/>
        </authorList>
    </citation>
    <scope>NUCLEOTIDE SEQUENCE</scope>
    <source>
        <strain evidence="2">CBS 112980</strain>
    </source>
</reference>
<dbReference type="GeneID" id="85385276"/>
<dbReference type="RefSeq" id="XP_060371468.1">
    <property type="nucleotide sequence ID" value="XM_060501377.1"/>
</dbReference>
<dbReference type="Proteomes" id="UP001244207">
    <property type="component" value="Unassembled WGS sequence"/>
</dbReference>
<keyword evidence="1" id="KW-0732">Signal</keyword>
<sequence>MGVYIIVLAFFSSFALGELGALGLRERAGVRERPHEIRAGKKDGMAGVCLLVFSLSARKKKKKTDEKRRWAPPPRAILKTSDDIGGNITQSKSDLPPLPMLFWAKFALWDSPPSKEIEKDGMLLTKEGRYLCDRVRDSLVDRRRSKPHVRQPALFYGINLVPARKKNCPRGRS</sequence>
<keyword evidence="3" id="KW-1185">Reference proteome</keyword>
<accession>A0AAD8XPX1</accession>
<dbReference type="AlphaFoldDB" id="A0AAD8XPX1"/>
<dbReference type="EMBL" id="JAHMHS010000002">
    <property type="protein sequence ID" value="KAK1731413.1"/>
    <property type="molecule type" value="Genomic_DNA"/>
</dbReference>
<feature type="signal peptide" evidence="1">
    <location>
        <begin position="1"/>
        <end position="17"/>
    </location>
</feature>
<comment type="caution">
    <text evidence="2">The sequence shown here is derived from an EMBL/GenBank/DDBJ whole genome shotgun (WGS) entry which is preliminary data.</text>
</comment>
<evidence type="ECO:0000313" key="2">
    <source>
        <dbReference type="EMBL" id="KAK1731413.1"/>
    </source>
</evidence>
<feature type="chain" id="PRO_5042048210" description="Secreted protein" evidence="1">
    <location>
        <begin position="18"/>
        <end position="173"/>
    </location>
</feature>
<name>A0AAD8XPX1_GLOAC</name>
<evidence type="ECO:0000313" key="3">
    <source>
        <dbReference type="Proteomes" id="UP001244207"/>
    </source>
</evidence>
<evidence type="ECO:0000256" key="1">
    <source>
        <dbReference type="SAM" id="SignalP"/>
    </source>
</evidence>